<dbReference type="RefSeq" id="WP_072934567.1">
    <property type="nucleotide sequence ID" value="NZ_FQUG01000002.1"/>
</dbReference>
<dbReference type="AlphaFoldDB" id="A0A1M4TH61"/>
<accession>A0A1M4TH61</accession>
<proteinExistence type="predicted"/>
<sequence length="137" mass="14810">MRQLEKYVISGVRYIVWDEMAGEMPETAGCMRLMDAGDGIGGDRLVVIDGRNAKDVRVFDAKGRETVLDDAARYAAALCFGKQGQAMQAASLLNAMERSSRVSLTGTEPEHCEVRLTECFCRGILGKTLCSASVLAG</sequence>
<gene>
    <name evidence="1" type="ORF">SAMN02745190_00479</name>
</gene>
<keyword evidence="2" id="KW-1185">Reference proteome</keyword>
<name>A0A1M4TH61_9FIRM</name>
<dbReference type="EMBL" id="FQUG01000002">
    <property type="protein sequence ID" value="SHE43776.1"/>
    <property type="molecule type" value="Genomic_DNA"/>
</dbReference>
<protein>
    <submittedName>
        <fullName evidence="1">Uncharacterized protein</fullName>
    </submittedName>
</protein>
<evidence type="ECO:0000313" key="2">
    <source>
        <dbReference type="Proteomes" id="UP000184404"/>
    </source>
</evidence>
<reference evidence="1 2" key="1">
    <citation type="submission" date="2016-11" db="EMBL/GenBank/DDBJ databases">
        <authorList>
            <person name="Jaros S."/>
            <person name="Januszkiewicz K."/>
            <person name="Wedrychowicz H."/>
        </authorList>
    </citation>
    <scope>NUCLEOTIDE SEQUENCE [LARGE SCALE GENOMIC DNA]</scope>
    <source>
        <strain evidence="1 2">DSM 10502</strain>
    </source>
</reference>
<evidence type="ECO:0000313" key="1">
    <source>
        <dbReference type="EMBL" id="SHE43776.1"/>
    </source>
</evidence>
<dbReference type="Proteomes" id="UP000184404">
    <property type="component" value="Unassembled WGS sequence"/>
</dbReference>
<organism evidence="1 2">
    <name type="scientific">Schwartzia succinivorans DSM 10502</name>
    <dbReference type="NCBI Taxonomy" id="1123243"/>
    <lineage>
        <taxon>Bacteria</taxon>
        <taxon>Bacillati</taxon>
        <taxon>Bacillota</taxon>
        <taxon>Negativicutes</taxon>
        <taxon>Selenomonadales</taxon>
        <taxon>Selenomonadaceae</taxon>
        <taxon>Schwartzia</taxon>
    </lineage>
</organism>
<dbReference type="STRING" id="1123243.SAMN02745190_00479"/>